<dbReference type="EC" id="3.4.21.102" evidence="3"/>
<dbReference type="AlphaFoldDB" id="A0A0A2A3J7"/>
<dbReference type="CDD" id="cd06782">
    <property type="entry name" value="cpPDZ_CPP-like"/>
    <property type="match status" value="1"/>
</dbReference>
<protein>
    <submittedName>
        <fullName evidence="3">Carboxyl-terminal protease</fullName>
        <ecNumber evidence="3">3.4.21.102</ecNumber>
    </submittedName>
</protein>
<dbReference type="SUPFAM" id="SSF50156">
    <property type="entry name" value="PDZ domain-like"/>
    <property type="match status" value="1"/>
</dbReference>
<sequence>MRRFLLPLLAALSLPASVNAEVSDEMHKKCLEARDYAGCVKTNKKLSHKKDKEISGIGIRLFLNSDTAELTIQSVINDSPAASADIQPNDVIIKIDGKSTKGMGIKEAVSLIKGQIDKPIKLVLLRVNESGKKEKINVRLVRDTFKVPNKEYLYEGDMRRQLEFFFPENLKEIFPDNELPPNQKKGTSI</sequence>
<proteinExistence type="predicted"/>
<dbReference type="PANTHER" id="PTHR32060:SF30">
    <property type="entry name" value="CARBOXY-TERMINAL PROCESSING PROTEASE CTPA"/>
    <property type="match status" value="1"/>
</dbReference>
<dbReference type="STRING" id="93057.EU95_0965"/>
<dbReference type="Pfam" id="PF17820">
    <property type="entry name" value="PDZ_6"/>
    <property type="match status" value="1"/>
</dbReference>
<evidence type="ECO:0000256" key="1">
    <source>
        <dbReference type="SAM" id="SignalP"/>
    </source>
</evidence>
<keyword evidence="3" id="KW-0378">Hydrolase</keyword>
<organism evidence="3 4">
    <name type="scientific">Prochlorococcus marinus str. MIT 9201</name>
    <dbReference type="NCBI Taxonomy" id="93057"/>
    <lineage>
        <taxon>Bacteria</taxon>
        <taxon>Bacillati</taxon>
        <taxon>Cyanobacteriota</taxon>
        <taxon>Cyanophyceae</taxon>
        <taxon>Synechococcales</taxon>
        <taxon>Prochlorococcaceae</taxon>
        <taxon>Prochlorococcus</taxon>
    </lineage>
</organism>
<dbReference type="EMBL" id="JNAL01000010">
    <property type="protein sequence ID" value="KGF96170.1"/>
    <property type="molecule type" value="Genomic_DNA"/>
</dbReference>
<dbReference type="PANTHER" id="PTHR32060">
    <property type="entry name" value="TAIL-SPECIFIC PROTEASE"/>
    <property type="match status" value="1"/>
</dbReference>
<gene>
    <name evidence="3" type="ORF">EU95_0965</name>
</gene>
<comment type="caution">
    <text evidence="3">The sequence shown here is derived from an EMBL/GenBank/DDBJ whole genome shotgun (WGS) entry which is preliminary data.</text>
</comment>
<dbReference type="RefSeq" id="WP_241466721.1">
    <property type="nucleotide sequence ID" value="NZ_CP138977.1"/>
</dbReference>
<dbReference type="SMART" id="SM00228">
    <property type="entry name" value="PDZ"/>
    <property type="match status" value="1"/>
</dbReference>
<dbReference type="InterPro" id="IPR001478">
    <property type="entry name" value="PDZ"/>
</dbReference>
<feature type="domain" description="PDZ" evidence="2">
    <location>
        <begin position="45"/>
        <end position="113"/>
    </location>
</feature>
<evidence type="ECO:0000259" key="2">
    <source>
        <dbReference type="PROSITE" id="PS50106"/>
    </source>
</evidence>
<evidence type="ECO:0000313" key="3">
    <source>
        <dbReference type="EMBL" id="KGF96170.1"/>
    </source>
</evidence>
<keyword evidence="3" id="KW-0645">Protease</keyword>
<feature type="chain" id="PRO_5001985762" evidence="1">
    <location>
        <begin position="21"/>
        <end position="189"/>
    </location>
</feature>
<dbReference type="Proteomes" id="UP000030355">
    <property type="component" value="Unassembled WGS sequence"/>
</dbReference>
<dbReference type="GO" id="GO:0006508">
    <property type="term" value="P:proteolysis"/>
    <property type="evidence" value="ECO:0007669"/>
    <property type="project" value="UniProtKB-KW"/>
</dbReference>
<dbReference type="InterPro" id="IPR041489">
    <property type="entry name" value="PDZ_6"/>
</dbReference>
<name>A0A0A2A3J7_PROMR</name>
<dbReference type="PROSITE" id="PS50106">
    <property type="entry name" value="PDZ"/>
    <property type="match status" value="1"/>
</dbReference>
<dbReference type="InterPro" id="IPR036034">
    <property type="entry name" value="PDZ_sf"/>
</dbReference>
<feature type="signal peptide" evidence="1">
    <location>
        <begin position="1"/>
        <end position="20"/>
    </location>
</feature>
<accession>A0A0A2A3J7</accession>
<dbReference type="Gene3D" id="2.30.42.10">
    <property type="match status" value="1"/>
</dbReference>
<dbReference type="GO" id="GO:0004252">
    <property type="term" value="F:serine-type endopeptidase activity"/>
    <property type="evidence" value="ECO:0007669"/>
    <property type="project" value="UniProtKB-EC"/>
</dbReference>
<keyword evidence="1" id="KW-0732">Signal</keyword>
<reference evidence="4" key="1">
    <citation type="journal article" date="2014" name="Sci. Data">
        <title>Genomes of diverse isolates of the marine cyanobacterium Prochlorococcus.</title>
        <authorList>
            <person name="Biller S."/>
            <person name="Berube P."/>
            <person name="Thompson J."/>
            <person name="Kelly L."/>
            <person name="Roggensack S."/>
            <person name="Awad L."/>
            <person name="Roache-Johnson K."/>
            <person name="Ding H."/>
            <person name="Giovannoni S.J."/>
            <person name="Moore L.R."/>
            <person name="Chisholm S.W."/>
        </authorList>
    </citation>
    <scope>NUCLEOTIDE SEQUENCE [LARGE SCALE GENOMIC DNA]</scope>
    <source>
        <strain evidence="4">MIT 9201</strain>
    </source>
</reference>
<evidence type="ECO:0000313" key="4">
    <source>
        <dbReference type="Proteomes" id="UP000030355"/>
    </source>
</evidence>
<dbReference type="eggNOG" id="COG0793">
    <property type="taxonomic scope" value="Bacteria"/>
</dbReference>
<dbReference type="GO" id="GO:0030288">
    <property type="term" value="C:outer membrane-bounded periplasmic space"/>
    <property type="evidence" value="ECO:0007669"/>
    <property type="project" value="TreeGrafter"/>
</dbReference>
<dbReference type="GO" id="GO:0007165">
    <property type="term" value="P:signal transduction"/>
    <property type="evidence" value="ECO:0007669"/>
    <property type="project" value="TreeGrafter"/>
</dbReference>